<accession>A0A1E3I3Q5</accession>
<dbReference type="InterPro" id="IPR027417">
    <property type="entry name" value="P-loop_NTPase"/>
</dbReference>
<evidence type="ECO:0000313" key="11">
    <source>
        <dbReference type="Proteomes" id="UP000094065"/>
    </source>
</evidence>
<organism evidence="10 11">
    <name type="scientific">Cryptococcus amylolentus CBS 6039</name>
    <dbReference type="NCBI Taxonomy" id="1295533"/>
    <lineage>
        <taxon>Eukaryota</taxon>
        <taxon>Fungi</taxon>
        <taxon>Dikarya</taxon>
        <taxon>Basidiomycota</taxon>
        <taxon>Agaricomycotina</taxon>
        <taxon>Tremellomycetes</taxon>
        <taxon>Tremellales</taxon>
        <taxon>Cryptococcaceae</taxon>
        <taxon>Cryptococcus</taxon>
    </lineage>
</organism>
<feature type="compositionally biased region" description="Low complexity" evidence="8">
    <location>
        <begin position="87"/>
        <end position="116"/>
    </location>
</feature>
<dbReference type="RefSeq" id="XP_018997290.1">
    <property type="nucleotide sequence ID" value="XM_019134863.1"/>
</dbReference>
<dbReference type="AlphaFoldDB" id="A0A1E3I3Q5"/>
<feature type="region of interest" description="Disordered" evidence="8">
    <location>
        <begin position="812"/>
        <end position="852"/>
    </location>
</feature>
<feature type="compositionally biased region" description="Acidic residues" evidence="8">
    <location>
        <begin position="814"/>
        <end position="828"/>
    </location>
</feature>
<keyword evidence="11" id="KW-1185">Reference proteome</keyword>
<comment type="similarity">
    <text evidence="2">Belongs to the rad17/RAD24 family.</text>
</comment>
<dbReference type="OrthoDB" id="10265971at2759"/>
<dbReference type="GO" id="GO:0005634">
    <property type="term" value="C:nucleus"/>
    <property type="evidence" value="ECO:0007669"/>
    <property type="project" value="UniProtKB-SubCell"/>
</dbReference>
<feature type="domain" description="AAA+ ATPase" evidence="9">
    <location>
        <begin position="225"/>
        <end position="532"/>
    </location>
</feature>
<dbReference type="GO" id="GO:0005524">
    <property type="term" value="F:ATP binding"/>
    <property type="evidence" value="ECO:0007669"/>
    <property type="project" value="UniProtKB-KW"/>
</dbReference>
<dbReference type="PANTHER" id="PTHR12172:SF0">
    <property type="entry name" value="CELL CYCLE CHECKPOINT PROTEIN RAD17"/>
    <property type="match status" value="1"/>
</dbReference>
<dbReference type="GO" id="GO:0003689">
    <property type="term" value="F:DNA clamp loader activity"/>
    <property type="evidence" value="ECO:0007669"/>
    <property type="project" value="TreeGrafter"/>
</dbReference>
<keyword evidence="7" id="KW-0131">Cell cycle</keyword>
<evidence type="ECO:0000256" key="6">
    <source>
        <dbReference type="ARBA" id="ARBA00023242"/>
    </source>
</evidence>
<evidence type="ECO:0000256" key="4">
    <source>
        <dbReference type="ARBA" id="ARBA00022763"/>
    </source>
</evidence>
<gene>
    <name evidence="10" type="ORF">L202_01461</name>
</gene>
<dbReference type="SMART" id="SM00382">
    <property type="entry name" value="AAA"/>
    <property type="match status" value="1"/>
</dbReference>
<evidence type="ECO:0000256" key="7">
    <source>
        <dbReference type="ARBA" id="ARBA00023306"/>
    </source>
</evidence>
<dbReference type="GeneID" id="30152770"/>
<feature type="compositionally biased region" description="Low complexity" evidence="8">
    <location>
        <begin position="763"/>
        <end position="779"/>
    </location>
</feature>
<evidence type="ECO:0000256" key="1">
    <source>
        <dbReference type="ARBA" id="ARBA00004123"/>
    </source>
</evidence>
<feature type="compositionally biased region" description="Low complexity" evidence="8">
    <location>
        <begin position="10"/>
        <end position="48"/>
    </location>
</feature>
<keyword evidence="4" id="KW-0227">DNA damage</keyword>
<evidence type="ECO:0000313" key="10">
    <source>
        <dbReference type="EMBL" id="ODN83290.1"/>
    </source>
</evidence>
<dbReference type="InterPro" id="IPR004582">
    <property type="entry name" value="Checkpoint_prot_Rad17_Rad24"/>
</dbReference>
<evidence type="ECO:0000256" key="8">
    <source>
        <dbReference type="SAM" id="MobiDB-lite"/>
    </source>
</evidence>
<reference evidence="10 11" key="1">
    <citation type="submission" date="2016-06" db="EMBL/GenBank/DDBJ databases">
        <title>Evolution of pathogenesis and genome organization in the Tremellales.</title>
        <authorList>
            <person name="Cuomo C."/>
            <person name="Litvintseva A."/>
            <person name="Heitman J."/>
            <person name="Chen Y."/>
            <person name="Sun S."/>
            <person name="Springer D."/>
            <person name="Dromer F."/>
            <person name="Young S."/>
            <person name="Zeng Q."/>
            <person name="Chapman S."/>
            <person name="Gujja S."/>
            <person name="Saif S."/>
            <person name="Birren B."/>
        </authorList>
    </citation>
    <scope>NUCLEOTIDE SEQUENCE [LARGE SCALE GENOMIC DNA]</scope>
    <source>
        <strain evidence="10 11">CBS 6039</strain>
    </source>
</reference>
<evidence type="ECO:0000256" key="3">
    <source>
        <dbReference type="ARBA" id="ARBA00022741"/>
    </source>
</evidence>
<dbReference type="PANTHER" id="PTHR12172">
    <property type="entry name" value="CELL CYCLE CHECKPOINT PROTEIN RAD17"/>
    <property type="match status" value="1"/>
</dbReference>
<dbReference type="EMBL" id="AWGJ01000002">
    <property type="protein sequence ID" value="ODN83290.1"/>
    <property type="molecule type" value="Genomic_DNA"/>
</dbReference>
<keyword evidence="5" id="KW-0067">ATP-binding</keyword>
<feature type="region of interest" description="Disordered" evidence="8">
    <location>
        <begin position="1"/>
        <end position="124"/>
    </location>
</feature>
<evidence type="ECO:0000256" key="5">
    <source>
        <dbReference type="ARBA" id="ARBA00022840"/>
    </source>
</evidence>
<dbReference type="SUPFAM" id="SSF52540">
    <property type="entry name" value="P-loop containing nucleoside triphosphate hydrolases"/>
    <property type="match status" value="1"/>
</dbReference>
<protein>
    <recommendedName>
        <fullName evidence="9">AAA+ ATPase domain-containing protein</fullName>
    </recommendedName>
</protein>
<keyword evidence="6" id="KW-0539">Nucleus</keyword>
<feature type="region of interest" description="Disordered" evidence="8">
    <location>
        <begin position="761"/>
        <end position="780"/>
    </location>
</feature>
<evidence type="ECO:0000256" key="2">
    <source>
        <dbReference type="ARBA" id="ARBA00006168"/>
    </source>
</evidence>
<comment type="subcellular location">
    <subcellularLocation>
        <location evidence="1">Nucleus</location>
    </subcellularLocation>
</comment>
<dbReference type="Gene3D" id="3.40.50.300">
    <property type="entry name" value="P-loop containing nucleotide triphosphate hydrolases"/>
    <property type="match status" value="1"/>
</dbReference>
<feature type="region of interest" description="Disordered" evidence="8">
    <location>
        <begin position="458"/>
        <end position="477"/>
    </location>
</feature>
<dbReference type="GO" id="GO:0003682">
    <property type="term" value="F:chromatin binding"/>
    <property type="evidence" value="ECO:0007669"/>
    <property type="project" value="TreeGrafter"/>
</dbReference>
<feature type="compositionally biased region" description="Acidic residues" evidence="8">
    <location>
        <begin position="835"/>
        <end position="852"/>
    </location>
</feature>
<dbReference type="Proteomes" id="UP000094065">
    <property type="component" value="Unassembled WGS sequence"/>
</dbReference>
<sequence>MSQPSRRPLQRTLSQSSRESSTGSSSTKAPASGSSQSSAPKKMSSLSSLQTFHFKAPRSSSQSKADQDRILMPPPSKSRSTSPVKLSTKPVSSGSTSSQKSAPAPKTGSKSSSSNGRKGKGKENDVIELLSSDEEIDEIRLASPVRTVGKRKRKEETDVDVVEEGVSGTSQMWTELYCPTAESDLAPGKARVQKIKGWLHEALFGYPPEVTKPPPPYLRDKLRKYRRILFLTGPAGAGKTTTLKLLAQQMDIDVDEWGEGVEEWGVGTVGGGGFERESSISKFASFIDRDTSSLSLSSSRTATPQKKARARIILLTALPNLSHPKTMEGFHASLLRFCQRFSTNSCPMVIIHSDAGQSGRAEESWMDATRDRGGRERGLEILGKDIKDGAWCQEIDFIPIAPTFMFKALSRILTLSPLPTASHPAKATLQLICQSSNGDLRAAINSLQMFCGGRGKIPNGRGAARGQGKGRGQKDEGHVVVKRKGKGSMGGKGGLLDVSPELRAVLDAVTRKEQSLNLFHALGKVFYNKRLGDPNQQEDENQETLEMIRQLPKDDDLPSHLKEFTRRKSLVQMETFIPSIPLDASSFALWVHQSLPSFCEEIEQVSQGLDYLVESDAMRTDDDIWQSQPQTIQYALQLTLRGAAMSLPSPVPRGKAAHHKIVKPAFFSEWKKERESLGALESAGRYLERRGVKASNVQLGQGTGVQDVGEGSAGGTWGGLLSRKEMICEMVPMLIKIQNLSGQPLLPVSAQPVTLPNWTPVRASAPSSQSSQSRFTQSADELTAKSELAIEDESLEGVLGDWDEVPGHVVNEEAVTEGEEPEQGVWDDDGIRNDGEEEAQFIEDDDIVDDWD</sequence>
<name>A0A1E3I3Q5_9TREE</name>
<dbReference type="Pfam" id="PF03215">
    <property type="entry name" value="Rad17"/>
    <property type="match status" value="1"/>
</dbReference>
<dbReference type="STRING" id="1295533.A0A1E3I3Q5"/>
<evidence type="ECO:0000259" key="9">
    <source>
        <dbReference type="SMART" id="SM00382"/>
    </source>
</evidence>
<keyword evidence="3" id="KW-0547">Nucleotide-binding</keyword>
<dbReference type="GO" id="GO:0006281">
    <property type="term" value="P:DNA repair"/>
    <property type="evidence" value="ECO:0007669"/>
    <property type="project" value="InterPro"/>
</dbReference>
<dbReference type="GO" id="GO:0033314">
    <property type="term" value="P:mitotic DNA replication checkpoint signaling"/>
    <property type="evidence" value="ECO:0007669"/>
    <property type="project" value="TreeGrafter"/>
</dbReference>
<dbReference type="GO" id="GO:0000077">
    <property type="term" value="P:DNA damage checkpoint signaling"/>
    <property type="evidence" value="ECO:0007669"/>
    <property type="project" value="TreeGrafter"/>
</dbReference>
<proteinExistence type="inferred from homology"/>
<dbReference type="InterPro" id="IPR003593">
    <property type="entry name" value="AAA+_ATPase"/>
</dbReference>
<comment type="caution">
    <text evidence="10">The sequence shown here is derived from an EMBL/GenBank/DDBJ whole genome shotgun (WGS) entry which is preliminary data.</text>
</comment>